<dbReference type="InterPro" id="IPR007404">
    <property type="entry name" value="YdjM-like"/>
</dbReference>
<name>A0A5D3WHG2_9BACT</name>
<dbReference type="GO" id="GO:0016787">
    <property type="term" value="F:hydrolase activity"/>
    <property type="evidence" value="ECO:0007669"/>
    <property type="project" value="UniProtKB-KW"/>
</dbReference>
<evidence type="ECO:0000313" key="2">
    <source>
        <dbReference type="EMBL" id="TYO96762.1"/>
    </source>
</evidence>
<organism evidence="2 3">
    <name type="scientific">Geothermobacter ehrlichii</name>
    <dbReference type="NCBI Taxonomy" id="213224"/>
    <lineage>
        <taxon>Bacteria</taxon>
        <taxon>Pseudomonadati</taxon>
        <taxon>Thermodesulfobacteriota</taxon>
        <taxon>Desulfuromonadia</taxon>
        <taxon>Desulfuromonadales</taxon>
        <taxon>Geothermobacteraceae</taxon>
        <taxon>Geothermobacter</taxon>
    </lineage>
</organism>
<keyword evidence="2" id="KW-0378">Hydrolase</keyword>
<keyword evidence="3" id="KW-1185">Reference proteome</keyword>
<feature type="transmembrane region" description="Helical" evidence="1">
    <location>
        <begin position="47"/>
        <end position="65"/>
    </location>
</feature>
<proteinExistence type="predicted"/>
<comment type="caution">
    <text evidence="2">The sequence shown here is derived from an EMBL/GenBank/DDBJ whole genome shotgun (WGS) entry which is preliminary data.</text>
</comment>
<reference evidence="2 3" key="1">
    <citation type="submission" date="2019-07" db="EMBL/GenBank/DDBJ databases">
        <title>Genomic Encyclopedia of Type Strains, Phase IV (KMG-IV): sequencing the most valuable type-strain genomes for metagenomic binning, comparative biology and taxonomic classification.</title>
        <authorList>
            <person name="Goeker M."/>
        </authorList>
    </citation>
    <scope>NUCLEOTIDE SEQUENCE [LARGE SCALE GENOMIC DNA]</scope>
    <source>
        <strain evidence="2 3">SS015</strain>
    </source>
</reference>
<dbReference type="EMBL" id="VNIB01000012">
    <property type="protein sequence ID" value="TYO96762.1"/>
    <property type="molecule type" value="Genomic_DNA"/>
</dbReference>
<feature type="transmembrane region" description="Helical" evidence="1">
    <location>
        <begin position="70"/>
        <end position="88"/>
    </location>
</feature>
<accession>A0A5D3WHG2</accession>
<protein>
    <submittedName>
        <fullName evidence="2">LexA-binding, inner membrane-associated putative hydrolase</fullName>
    </submittedName>
</protein>
<keyword evidence="1" id="KW-0472">Membrane</keyword>
<dbReference type="Pfam" id="PF04307">
    <property type="entry name" value="YdjM"/>
    <property type="match status" value="1"/>
</dbReference>
<dbReference type="RefSeq" id="WP_187426780.1">
    <property type="nucleotide sequence ID" value="NZ_VNIB01000012.1"/>
</dbReference>
<evidence type="ECO:0000313" key="3">
    <source>
        <dbReference type="Proteomes" id="UP000324159"/>
    </source>
</evidence>
<keyword evidence="1" id="KW-1133">Transmembrane helix</keyword>
<feature type="transmembrane region" description="Helical" evidence="1">
    <location>
        <begin position="108"/>
        <end position="134"/>
    </location>
</feature>
<dbReference type="Proteomes" id="UP000324159">
    <property type="component" value="Unassembled WGS sequence"/>
</dbReference>
<keyword evidence="1" id="KW-0812">Transmembrane</keyword>
<sequence>MKWRNHKLCTFCVMFAATGRLLPAFIAGLGSILPDVLEAGLVRHRTLTHWPVIYVLAIIVLLPAIKLISWWTWLVTACLVVGCLLHLAEDGLSKGGIPLLNPAGRKFGAGWYVTDSIAETFVVTGIVALALVVAGKRGFLSMDFLAVEIQWLLSWWK</sequence>
<gene>
    <name evidence="2" type="ORF">EDC39_11250</name>
</gene>
<evidence type="ECO:0000256" key="1">
    <source>
        <dbReference type="SAM" id="Phobius"/>
    </source>
</evidence>
<dbReference type="AlphaFoldDB" id="A0A5D3WHG2"/>